<dbReference type="SMART" id="SM00112">
    <property type="entry name" value="CA"/>
    <property type="match status" value="2"/>
</dbReference>
<sequence length="474" mass="52690">MELPLLWVLLLLFFRECESEPHPPVIVDNTDAAVVVSEDTKIGTVLWTLKAMDEDGDDVIIGYPEYEAESKTLIDVLVDLVISDVNDEVPVFQNLPYRLQIPEPITQSDKDAVVFTNTFSMDPKTASIFLKAPLDYEKMQFYQFKIIAVDGYGLNSSEVLTIRILDIQDTPPEVQGTPYVVTVQENSPLGKHFFTCRAIDGDRGIPNEVAFSFSTETPCQSLFAINETSGEITVSGDVDRDFGDVMEHGGVCNMEIFVREIEQPAHAQFGLTESRAALSVFVTDENDNAPSISADSFRAYIDNTAELNYPIQFENDTEIFIEDKDQGSSGILELVLRGEDGDMTYDFEPIPSVIASRGAPLIALKSPDLIKRRGNITLKLYAIERDTAERNSATAVIHIRVTPGSKKQPHRSPECVHWQRTSCTEHGSAYWAPASGAKWRTDRRGLDIHGDAAGEGYQDCLQCVKALLPREVMP</sequence>
<evidence type="ECO:0000256" key="6">
    <source>
        <dbReference type="ARBA" id="ARBA00023136"/>
    </source>
</evidence>
<comment type="subcellular location">
    <subcellularLocation>
        <location evidence="1">Membrane</location>
        <topology evidence="1">Single-pass membrane protein</topology>
    </subcellularLocation>
</comment>
<dbReference type="PRINTS" id="PR00205">
    <property type="entry name" value="CADHERIN"/>
</dbReference>
<dbReference type="SUPFAM" id="SSF49313">
    <property type="entry name" value="Cadherin-like"/>
    <property type="match status" value="2"/>
</dbReference>
<keyword evidence="9" id="KW-0732">Signal</keyword>
<evidence type="ECO:0000256" key="4">
    <source>
        <dbReference type="ARBA" id="ARBA00022837"/>
    </source>
</evidence>
<evidence type="ECO:0000313" key="11">
    <source>
        <dbReference type="EMBL" id="WAQ96747.1"/>
    </source>
</evidence>
<keyword evidence="5" id="KW-1133">Transmembrane helix</keyword>
<keyword evidence="3" id="KW-0677">Repeat</keyword>
<evidence type="ECO:0000256" key="5">
    <source>
        <dbReference type="ARBA" id="ARBA00022989"/>
    </source>
</evidence>
<dbReference type="Gene3D" id="2.60.40.60">
    <property type="entry name" value="Cadherins"/>
    <property type="match status" value="3"/>
</dbReference>
<dbReference type="Proteomes" id="UP001164746">
    <property type="component" value="Chromosome 2"/>
</dbReference>
<dbReference type="PANTHER" id="PTHR24028:SF263">
    <property type="entry name" value="CADHERIN-RELATED FAMILY MEMBER 1"/>
    <property type="match status" value="1"/>
</dbReference>
<evidence type="ECO:0000256" key="8">
    <source>
        <dbReference type="PROSITE-ProRule" id="PRU00043"/>
    </source>
</evidence>
<dbReference type="InterPro" id="IPR050174">
    <property type="entry name" value="Protocadherin/Cadherin-CA"/>
</dbReference>
<keyword evidence="7" id="KW-0325">Glycoprotein</keyword>
<evidence type="ECO:0000256" key="1">
    <source>
        <dbReference type="ARBA" id="ARBA00004167"/>
    </source>
</evidence>
<keyword evidence="6" id="KW-0472">Membrane</keyword>
<keyword evidence="2" id="KW-0812">Transmembrane</keyword>
<evidence type="ECO:0000256" key="7">
    <source>
        <dbReference type="ARBA" id="ARBA00023180"/>
    </source>
</evidence>
<dbReference type="InterPro" id="IPR020894">
    <property type="entry name" value="Cadherin_CS"/>
</dbReference>
<evidence type="ECO:0000256" key="3">
    <source>
        <dbReference type="ARBA" id="ARBA00022737"/>
    </source>
</evidence>
<evidence type="ECO:0000256" key="9">
    <source>
        <dbReference type="SAM" id="SignalP"/>
    </source>
</evidence>
<evidence type="ECO:0000259" key="10">
    <source>
        <dbReference type="PROSITE" id="PS50268"/>
    </source>
</evidence>
<dbReference type="Pfam" id="PF00028">
    <property type="entry name" value="Cadherin"/>
    <property type="match status" value="1"/>
</dbReference>
<organism evidence="11 12">
    <name type="scientific">Mya arenaria</name>
    <name type="common">Soft-shell clam</name>
    <dbReference type="NCBI Taxonomy" id="6604"/>
    <lineage>
        <taxon>Eukaryota</taxon>
        <taxon>Metazoa</taxon>
        <taxon>Spiralia</taxon>
        <taxon>Lophotrochozoa</taxon>
        <taxon>Mollusca</taxon>
        <taxon>Bivalvia</taxon>
        <taxon>Autobranchia</taxon>
        <taxon>Heteroconchia</taxon>
        <taxon>Euheterodonta</taxon>
        <taxon>Imparidentia</taxon>
        <taxon>Neoheterodontei</taxon>
        <taxon>Myida</taxon>
        <taxon>Myoidea</taxon>
        <taxon>Myidae</taxon>
        <taxon>Mya</taxon>
    </lineage>
</organism>
<gene>
    <name evidence="11" type="ORF">MAR_029437</name>
</gene>
<feature type="chain" id="PRO_5046526348" evidence="9">
    <location>
        <begin position="20"/>
        <end position="474"/>
    </location>
</feature>
<dbReference type="EMBL" id="CP111013">
    <property type="protein sequence ID" value="WAQ96747.1"/>
    <property type="molecule type" value="Genomic_DNA"/>
</dbReference>
<dbReference type="CDD" id="cd11304">
    <property type="entry name" value="Cadherin_repeat"/>
    <property type="match status" value="2"/>
</dbReference>
<accession>A0ABY7DGE6</accession>
<feature type="domain" description="Cadherin" evidence="10">
    <location>
        <begin position="28"/>
        <end position="174"/>
    </location>
</feature>
<dbReference type="InterPro" id="IPR015919">
    <property type="entry name" value="Cadherin-like_sf"/>
</dbReference>
<dbReference type="PANTHER" id="PTHR24028">
    <property type="entry name" value="CADHERIN-87A"/>
    <property type="match status" value="1"/>
</dbReference>
<evidence type="ECO:0000313" key="12">
    <source>
        <dbReference type="Proteomes" id="UP001164746"/>
    </source>
</evidence>
<feature type="domain" description="Cadherin" evidence="10">
    <location>
        <begin position="175"/>
        <end position="292"/>
    </location>
</feature>
<protein>
    <submittedName>
        <fullName evidence="11">CDHR1-like protein</fullName>
    </submittedName>
</protein>
<dbReference type="InterPro" id="IPR002126">
    <property type="entry name" value="Cadherin-like_dom"/>
</dbReference>
<reference evidence="11" key="1">
    <citation type="submission" date="2022-11" db="EMBL/GenBank/DDBJ databases">
        <title>Centuries of genome instability and evolution in soft-shell clam transmissible cancer (bioRxiv).</title>
        <authorList>
            <person name="Hart S.F.M."/>
            <person name="Yonemitsu M.A."/>
            <person name="Giersch R.M."/>
            <person name="Beal B.F."/>
            <person name="Arriagada G."/>
            <person name="Davis B.W."/>
            <person name="Ostrander E.A."/>
            <person name="Goff S.P."/>
            <person name="Metzger M.J."/>
        </authorList>
    </citation>
    <scope>NUCLEOTIDE SEQUENCE</scope>
    <source>
        <strain evidence="11">MELC-2E11</strain>
        <tissue evidence="11">Siphon/mantle</tissue>
    </source>
</reference>
<feature type="signal peptide" evidence="9">
    <location>
        <begin position="1"/>
        <end position="19"/>
    </location>
</feature>
<keyword evidence="12" id="KW-1185">Reference proteome</keyword>
<dbReference type="PROSITE" id="PS00232">
    <property type="entry name" value="CADHERIN_1"/>
    <property type="match status" value="1"/>
</dbReference>
<evidence type="ECO:0000256" key="2">
    <source>
        <dbReference type="ARBA" id="ARBA00022692"/>
    </source>
</evidence>
<dbReference type="PROSITE" id="PS50268">
    <property type="entry name" value="CADHERIN_2"/>
    <property type="match status" value="2"/>
</dbReference>
<keyword evidence="4 8" id="KW-0106">Calcium</keyword>
<name>A0ABY7DGE6_MYAAR</name>
<proteinExistence type="predicted"/>